<keyword evidence="3" id="KW-0863">Zinc-finger</keyword>
<dbReference type="AlphaFoldDB" id="A0A8J2MUA2"/>
<dbReference type="Proteomes" id="UP000676310">
    <property type="component" value="Unassembled WGS sequence"/>
</dbReference>
<dbReference type="RefSeq" id="XP_043163600.1">
    <property type="nucleotide sequence ID" value="XM_043307665.1"/>
</dbReference>
<comment type="subcellular location">
    <subcellularLocation>
        <location evidence="1">Nucleus</location>
    </subcellularLocation>
</comment>
<evidence type="ECO:0000313" key="8">
    <source>
        <dbReference type="Proteomes" id="UP000676310"/>
    </source>
</evidence>
<sequence length="454" mass="50779">MTNRPRRSGATQTFAVPDEDDIYDNSPASIALLEEEFGPVEDTNSPSFSDNNIDETLAAFFYDADSNSNSILTVESQSTAPSTPTPRPNTPTTLTGTQFLKRKRQSSTPHRGAGQKDKTVWKHSRQRLPYEPTKDDHGHEIFYCAGDNCEWKGSSGNATAHLRKHAIFVGRYSATPSTIAQANSLQQGFHNMAAKKAEFKHDQTATVLRNAAQKQEFRNALARFVTACSLSHNSVVSKEFQELILTVNPEADHVLLGSSSSLVSRIVRNFRAQQEEVIRYLCDDTISCFHISTDTWKTMHGHKHFQAVNVQFVDQHGQLIQLLLDLVEVDGKESKTGAYLSTLLIQTIKDYNLSPRLGWITSDNVGVNDTLVRAIEAFMRTEGITYWTEKTRRLRCIGHIINLATQAFMFATNEEAAELAYERAKLTQLDSDGTDSYSVVTMILQTLLLQTTLH</sequence>
<keyword evidence="2" id="KW-0479">Metal-binding</keyword>
<gene>
    <name evidence="7" type="ORF">ALTATR162_LOCUS72</name>
</gene>
<dbReference type="InterPro" id="IPR052035">
    <property type="entry name" value="ZnF_BED_domain_contain"/>
</dbReference>
<evidence type="ECO:0000256" key="5">
    <source>
        <dbReference type="ARBA" id="ARBA00023242"/>
    </source>
</evidence>
<protein>
    <submittedName>
        <fullName evidence="7">Uncharacterized protein</fullName>
    </submittedName>
</protein>
<keyword evidence="8" id="KW-1185">Reference proteome</keyword>
<dbReference type="PANTHER" id="PTHR46481:SF10">
    <property type="entry name" value="ZINC FINGER BED DOMAIN-CONTAINING PROTEIN 39"/>
    <property type="match status" value="1"/>
</dbReference>
<proteinExistence type="predicted"/>
<keyword evidence="4" id="KW-0862">Zinc</keyword>
<evidence type="ECO:0000256" key="1">
    <source>
        <dbReference type="ARBA" id="ARBA00004123"/>
    </source>
</evidence>
<dbReference type="GO" id="GO:0005634">
    <property type="term" value="C:nucleus"/>
    <property type="evidence" value="ECO:0007669"/>
    <property type="project" value="UniProtKB-SubCell"/>
</dbReference>
<dbReference type="SUPFAM" id="SSF53098">
    <property type="entry name" value="Ribonuclease H-like"/>
    <property type="match status" value="1"/>
</dbReference>
<evidence type="ECO:0000313" key="7">
    <source>
        <dbReference type="EMBL" id="CAG5137353.1"/>
    </source>
</evidence>
<dbReference type="PANTHER" id="PTHR46481">
    <property type="entry name" value="ZINC FINGER BED DOMAIN-CONTAINING PROTEIN 4"/>
    <property type="match status" value="1"/>
</dbReference>
<feature type="region of interest" description="Disordered" evidence="6">
    <location>
        <begin position="75"/>
        <end position="133"/>
    </location>
</feature>
<comment type="caution">
    <text evidence="7">The sequence shown here is derived from an EMBL/GenBank/DDBJ whole genome shotgun (WGS) entry which is preliminary data.</text>
</comment>
<accession>A0A8J2MUA2</accession>
<dbReference type="GO" id="GO:0008270">
    <property type="term" value="F:zinc ion binding"/>
    <property type="evidence" value="ECO:0007669"/>
    <property type="project" value="UniProtKB-KW"/>
</dbReference>
<organism evidence="7 8">
    <name type="scientific">Alternaria atra</name>
    <dbReference type="NCBI Taxonomy" id="119953"/>
    <lineage>
        <taxon>Eukaryota</taxon>
        <taxon>Fungi</taxon>
        <taxon>Dikarya</taxon>
        <taxon>Ascomycota</taxon>
        <taxon>Pezizomycotina</taxon>
        <taxon>Dothideomycetes</taxon>
        <taxon>Pleosporomycetidae</taxon>
        <taxon>Pleosporales</taxon>
        <taxon>Pleosporineae</taxon>
        <taxon>Pleosporaceae</taxon>
        <taxon>Alternaria</taxon>
        <taxon>Alternaria sect. Ulocladioides</taxon>
    </lineage>
</organism>
<evidence type="ECO:0000256" key="2">
    <source>
        <dbReference type="ARBA" id="ARBA00022723"/>
    </source>
</evidence>
<evidence type="ECO:0000256" key="6">
    <source>
        <dbReference type="SAM" id="MobiDB-lite"/>
    </source>
</evidence>
<dbReference type="OrthoDB" id="3791344at2759"/>
<evidence type="ECO:0000256" key="4">
    <source>
        <dbReference type="ARBA" id="ARBA00022833"/>
    </source>
</evidence>
<dbReference type="GeneID" id="67019173"/>
<keyword evidence="5" id="KW-0539">Nucleus</keyword>
<feature type="region of interest" description="Disordered" evidence="6">
    <location>
        <begin position="1"/>
        <end position="22"/>
    </location>
</feature>
<dbReference type="InterPro" id="IPR012337">
    <property type="entry name" value="RNaseH-like_sf"/>
</dbReference>
<name>A0A8J2MUA2_9PLEO</name>
<reference evidence="7" key="1">
    <citation type="submission" date="2021-05" db="EMBL/GenBank/DDBJ databases">
        <authorList>
            <person name="Stam R."/>
        </authorList>
    </citation>
    <scope>NUCLEOTIDE SEQUENCE</scope>
    <source>
        <strain evidence="7">CS162</strain>
    </source>
</reference>
<dbReference type="EMBL" id="CAJRGZ010000009">
    <property type="protein sequence ID" value="CAG5137353.1"/>
    <property type="molecule type" value="Genomic_DNA"/>
</dbReference>
<evidence type="ECO:0000256" key="3">
    <source>
        <dbReference type="ARBA" id="ARBA00022771"/>
    </source>
</evidence>